<evidence type="ECO:0000256" key="1">
    <source>
        <dbReference type="ARBA" id="ARBA00022987"/>
    </source>
</evidence>
<gene>
    <name evidence="5" type="ORF">RM574_20970</name>
</gene>
<name>A0ABD5ECL8_9ACTN</name>
<dbReference type="PANTHER" id="PTHR36852:SF1">
    <property type="entry name" value="PROTEIN GVPL 2"/>
    <property type="match status" value="1"/>
</dbReference>
<reference evidence="6" key="1">
    <citation type="submission" date="2023-07" db="EMBL/GenBank/DDBJ databases">
        <title>30 novel species of actinomycetes from the DSMZ collection.</title>
        <authorList>
            <person name="Nouioui I."/>
        </authorList>
    </citation>
    <scope>NUCLEOTIDE SEQUENCE [LARGE SCALE GENOMIC DNA]</scope>
    <source>
        <strain evidence="6">DSM 41982</strain>
    </source>
</reference>
<dbReference type="Pfam" id="PF06386">
    <property type="entry name" value="GvpL_GvpF"/>
    <property type="match status" value="1"/>
</dbReference>
<proteinExistence type="inferred from homology"/>
<keyword evidence="1" id="KW-0304">Gas vesicle</keyword>
<comment type="similarity">
    <text evidence="3">Belongs to the gas vesicle GvpF/GvpL family.</text>
</comment>
<dbReference type="Proteomes" id="UP001183607">
    <property type="component" value="Unassembled WGS sequence"/>
</dbReference>
<evidence type="ECO:0000313" key="6">
    <source>
        <dbReference type="Proteomes" id="UP001183607"/>
    </source>
</evidence>
<dbReference type="InterPro" id="IPR009430">
    <property type="entry name" value="GvpL/GvpF"/>
</dbReference>
<dbReference type="PANTHER" id="PTHR36852">
    <property type="entry name" value="PROTEIN GVPL 2"/>
    <property type="match status" value="1"/>
</dbReference>
<evidence type="ECO:0000256" key="2">
    <source>
        <dbReference type="ARBA" id="ARBA00035108"/>
    </source>
</evidence>
<dbReference type="GO" id="GO:0031411">
    <property type="term" value="C:gas vesicle"/>
    <property type="evidence" value="ECO:0007669"/>
    <property type="project" value="UniProtKB-SubCell"/>
</dbReference>
<protein>
    <submittedName>
        <fullName evidence="5">GvpL/GvpF family gas vesicle protein</fullName>
    </submittedName>
</protein>
<comment type="caution">
    <text evidence="5">The sequence shown here is derived from an EMBL/GenBank/DDBJ whole genome shotgun (WGS) entry which is preliminary data.</text>
</comment>
<evidence type="ECO:0000256" key="4">
    <source>
        <dbReference type="SAM" id="MobiDB-lite"/>
    </source>
</evidence>
<dbReference type="RefSeq" id="WP_311677380.1">
    <property type="nucleotide sequence ID" value="NZ_JAVRER010000035.1"/>
</dbReference>
<dbReference type="AlphaFoldDB" id="A0ABD5ECL8"/>
<evidence type="ECO:0000256" key="3">
    <source>
        <dbReference type="ARBA" id="ARBA00035643"/>
    </source>
</evidence>
<evidence type="ECO:0000313" key="5">
    <source>
        <dbReference type="EMBL" id="MDT0417960.1"/>
    </source>
</evidence>
<feature type="region of interest" description="Disordered" evidence="4">
    <location>
        <begin position="133"/>
        <end position="154"/>
    </location>
</feature>
<organism evidence="5 6">
    <name type="scientific">Streptomyces evansiae</name>
    <dbReference type="NCBI Taxonomy" id="3075535"/>
    <lineage>
        <taxon>Bacteria</taxon>
        <taxon>Bacillati</taxon>
        <taxon>Actinomycetota</taxon>
        <taxon>Actinomycetes</taxon>
        <taxon>Kitasatosporales</taxon>
        <taxon>Streptomycetaceae</taxon>
        <taxon>Streptomyces</taxon>
    </lineage>
</organism>
<accession>A0ABD5ECL8</accession>
<dbReference type="EMBL" id="JAVRER010000035">
    <property type="protein sequence ID" value="MDT0417960.1"/>
    <property type="molecule type" value="Genomic_DNA"/>
</dbReference>
<comment type="subcellular location">
    <subcellularLocation>
        <location evidence="2">Gas vesicle</location>
    </subcellularLocation>
</comment>
<sequence length="257" mass="27473">MTDAATAVCVFAVRRGRGPALPAGLTGHSDGGEVRLMAAGDLWAVVQEVPAAGYDDAALRARCADPAELERLARTHHAVVSAAAAEWRAVPLPLATLYHDEHGARTGLLAHADRFDTVLRRVAEHAEWAVKVHREAPAASPAPPPSGRPRGGRDYLDRVRARQRAQESGHETALRLADQVDNAAREVAAEGVRRPPHGTEVTGERRSQVLNGAYLVPLAKAPAFTERIAREREALPAGCTLELAGPWVPYSFTGEPA</sequence>